<feature type="region of interest" description="Disordered" evidence="1">
    <location>
        <begin position="467"/>
        <end position="587"/>
    </location>
</feature>
<name>A0A9D2GHF9_9FIRM</name>
<evidence type="ECO:0000313" key="5">
    <source>
        <dbReference type="Proteomes" id="UP000824101"/>
    </source>
</evidence>
<organism evidence="4 5">
    <name type="scientific">Candidatus Lachnoclostridium stercorigallinarum</name>
    <dbReference type="NCBI Taxonomy" id="2838634"/>
    <lineage>
        <taxon>Bacteria</taxon>
        <taxon>Bacillati</taxon>
        <taxon>Bacillota</taxon>
        <taxon>Clostridia</taxon>
        <taxon>Lachnospirales</taxon>
        <taxon>Lachnospiraceae</taxon>
    </lineage>
</organism>
<feature type="compositionally biased region" description="Acidic residues" evidence="1">
    <location>
        <begin position="536"/>
        <end position="587"/>
    </location>
</feature>
<dbReference type="AlphaFoldDB" id="A0A9D2GHF9"/>
<evidence type="ECO:0000256" key="2">
    <source>
        <dbReference type="SAM" id="Phobius"/>
    </source>
</evidence>
<sequence length="587" mass="62452">MKSIKFKKAFLGAVMTCMLAFTVPWGILTSFAASVRIAFSDPTVTAGQEVDVTLKVSSLSGEALGRSSLMLSYDSSMLEFVSGADASGGAGSVSVRQTAEAGATEMATSLTFRALQAGTTQITVSTQEVYDADEQIATVDRLGNSTVTVSAQEGASADAGLKSLKVSPGTLSPEFSSDVTEYSVSVGPDVTKIAVSAEASDESATVTVNGSSNLQMGENTVNCVVTAADGQSQTYIIHVTKTEGGAEAGGAVAAGDLTVVIDQVQYNVAQSFDVSTLPEGFEGFTYNYKGQDIMAGRGIQKDLLLICLVNGDGEAKFFIYDEAKDSFSAYMEVSTTPKSVIVLEPDESVTVPAGFTEGIMNLPGGGQVSGWVPAGEENPKYMIFYGMNWNGVKDFYRYDLEENTIQRYFQDIPGVSGISSDQYQDVVGTYTDLLHDYDMRGIVIIFLIAVSAGLAVALVVVLKKKGKAAPDDGGRPERKSRRRQEEDGLAAAQQAASSSGDRIPGPEEVQSQSQGGTEPEEYPEDGRFDEKYVQESEADDLEVTDLDEEDDLELVDLDGDGEEQPDGEAGEQKTEEEDDDDIELIDL</sequence>
<dbReference type="CDD" id="cd08547">
    <property type="entry name" value="Type_II_cohesin"/>
    <property type="match status" value="1"/>
</dbReference>
<keyword evidence="2" id="KW-0812">Transmembrane</keyword>
<protein>
    <submittedName>
        <fullName evidence="4">Cadherin-like beta sandwich domain-containing protein</fullName>
    </submittedName>
</protein>
<keyword evidence="2" id="KW-0472">Membrane</keyword>
<feature type="compositionally biased region" description="Low complexity" evidence="1">
    <location>
        <begin position="490"/>
        <end position="499"/>
    </location>
</feature>
<accession>A0A9D2GHF9</accession>
<keyword evidence="2" id="KW-1133">Transmembrane helix</keyword>
<reference evidence="4" key="1">
    <citation type="journal article" date="2021" name="PeerJ">
        <title>Extensive microbial diversity within the chicken gut microbiome revealed by metagenomics and culture.</title>
        <authorList>
            <person name="Gilroy R."/>
            <person name="Ravi A."/>
            <person name="Getino M."/>
            <person name="Pursley I."/>
            <person name="Horton D.L."/>
            <person name="Alikhan N.F."/>
            <person name="Baker D."/>
            <person name="Gharbi K."/>
            <person name="Hall N."/>
            <person name="Watson M."/>
            <person name="Adriaenssens E.M."/>
            <person name="Foster-Nyarko E."/>
            <person name="Jarju S."/>
            <person name="Secka A."/>
            <person name="Antonio M."/>
            <person name="Oren A."/>
            <person name="Chaudhuri R.R."/>
            <person name="La Ragione R."/>
            <person name="Hildebrand F."/>
            <person name="Pallen M.J."/>
        </authorList>
    </citation>
    <scope>NUCLEOTIDE SEQUENCE</scope>
    <source>
        <strain evidence="4">ChiBcec1-1093</strain>
    </source>
</reference>
<dbReference type="Gene3D" id="2.60.40.680">
    <property type="match status" value="1"/>
</dbReference>
<feature type="transmembrane region" description="Helical" evidence="2">
    <location>
        <begin position="441"/>
        <end position="462"/>
    </location>
</feature>
<feature type="compositionally biased region" description="Basic and acidic residues" evidence="1">
    <location>
        <begin position="524"/>
        <end position="534"/>
    </location>
</feature>
<dbReference type="EMBL" id="DXBC01000058">
    <property type="protein sequence ID" value="HIZ78897.1"/>
    <property type="molecule type" value="Genomic_DNA"/>
</dbReference>
<dbReference type="InterPro" id="IPR025883">
    <property type="entry name" value="Cadherin-like_domain"/>
</dbReference>
<dbReference type="InterPro" id="IPR008965">
    <property type="entry name" value="CBM2/CBM3_carb-bd_dom_sf"/>
</dbReference>
<dbReference type="SUPFAM" id="SSF49384">
    <property type="entry name" value="Carbohydrate-binding domain"/>
    <property type="match status" value="1"/>
</dbReference>
<comment type="caution">
    <text evidence="4">The sequence shown here is derived from an EMBL/GenBank/DDBJ whole genome shotgun (WGS) entry which is preliminary data.</text>
</comment>
<feature type="compositionally biased region" description="Basic and acidic residues" evidence="1">
    <location>
        <begin position="468"/>
        <end position="477"/>
    </location>
</feature>
<evidence type="ECO:0000256" key="1">
    <source>
        <dbReference type="SAM" id="MobiDB-lite"/>
    </source>
</evidence>
<reference evidence="4" key="2">
    <citation type="submission" date="2021-04" db="EMBL/GenBank/DDBJ databases">
        <authorList>
            <person name="Gilroy R."/>
        </authorList>
    </citation>
    <scope>NUCLEOTIDE SEQUENCE</scope>
    <source>
        <strain evidence="4">ChiBcec1-1093</strain>
    </source>
</reference>
<feature type="domain" description="Cadherin-like beta-sandwich-like" evidence="3">
    <location>
        <begin position="161"/>
        <end position="241"/>
    </location>
</feature>
<evidence type="ECO:0000259" key="3">
    <source>
        <dbReference type="Pfam" id="PF12733"/>
    </source>
</evidence>
<dbReference type="Pfam" id="PF12733">
    <property type="entry name" value="Cadherin-like"/>
    <property type="match status" value="1"/>
</dbReference>
<dbReference type="GO" id="GO:0030246">
    <property type="term" value="F:carbohydrate binding"/>
    <property type="evidence" value="ECO:0007669"/>
    <property type="project" value="InterPro"/>
</dbReference>
<evidence type="ECO:0000313" key="4">
    <source>
        <dbReference type="EMBL" id="HIZ78897.1"/>
    </source>
</evidence>
<proteinExistence type="predicted"/>
<gene>
    <name evidence="4" type="ORF">IAA17_03840</name>
</gene>
<dbReference type="Proteomes" id="UP000824101">
    <property type="component" value="Unassembled WGS sequence"/>
</dbReference>